<feature type="compositionally biased region" description="Low complexity" evidence="6">
    <location>
        <begin position="36"/>
        <end position="52"/>
    </location>
</feature>
<feature type="region of interest" description="Disordered" evidence="6">
    <location>
        <begin position="1225"/>
        <end position="1263"/>
    </location>
</feature>
<comment type="caution">
    <text evidence="8">The sequence shown here is derived from an EMBL/GenBank/DDBJ whole genome shotgun (WGS) entry which is preliminary data.</text>
</comment>
<dbReference type="SUPFAM" id="SSF101936">
    <property type="entry name" value="DNA-binding pseudobarrel domain"/>
    <property type="match status" value="1"/>
</dbReference>
<keyword evidence="4" id="KW-0804">Transcription</keyword>
<reference evidence="8" key="1">
    <citation type="submission" date="2020-12" db="EMBL/GenBank/DDBJ databases">
        <authorList>
            <person name="Iha C."/>
        </authorList>
    </citation>
    <scope>NUCLEOTIDE SEQUENCE</scope>
</reference>
<feature type="region of interest" description="Disordered" evidence="6">
    <location>
        <begin position="344"/>
        <end position="403"/>
    </location>
</feature>
<dbReference type="EMBL" id="CAJHUC010000513">
    <property type="protein sequence ID" value="CAD7696594.1"/>
    <property type="molecule type" value="Genomic_DNA"/>
</dbReference>
<dbReference type="PANTHER" id="PTHR32467">
    <property type="entry name" value="AP2-LIKE ETHYLENE-RESPONSIVE TRANSCRIPTION FACTOR"/>
    <property type="match status" value="1"/>
</dbReference>
<dbReference type="InterPro" id="IPR016177">
    <property type="entry name" value="DNA-bd_dom_sf"/>
</dbReference>
<evidence type="ECO:0000313" key="8">
    <source>
        <dbReference type="EMBL" id="CAD7696594.1"/>
    </source>
</evidence>
<feature type="compositionally biased region" description="Basic and acidic residues" evidence="6">
    <location>
        <begin position="188"/>
        <end position="199"/>
    </location>
</feature>
<evidence type="ECO:0000256" key="6">
    <source>
        <dbReference type="SAM" id="MobiDB-lite"/>
    </source>
</evidence>
<gene>
    <name evidence="8" type="ORF">OSTQU699_LOCUS1955</name>
</gene>
<name>A0A8S1INR0_9CHLO</name>
<dbReference type="GO" id="GO:0003677">
    <property type="term" value="F:DNA binding"/>
    <property type="evidence" value="ECO:0007669"/>
    <property type="project" value="UniProtKB-KW"/>
</dbReference>
<accession>A0A8S1INR0</accession>
<feature type="compositionally biased region" description="Low complexity" evidence="6">
    <location>
        <begin position="981"/>
        <end position="994"/>
    </location>
</feature>
<feature type="compositionally biased region" description="Basic and acidic residues" evidence="6">
    <location>
        <begin position="24"/>
        <end position="35"/>
    </location>
</feature>
<evidence type="ECO:0000313" key="9">
    <source>
        <dbReference type="Proteomes" id="UP000708148"/>
    </source>
</evidence>
<feature type="region of interest" description="Disordered" evidence="6">
    <location>
        <begin position="78"/>
        <end position="199"/>
    </location>
</feature>
<dbReference type="Gene3D" id="3.30.730.10">
    <property type="entry name" value="AP2/ERF domain"/>
    <property type="match status" value="1"/>
</dbReference>
<dbReference type="PROSITE" id="PS51032">
    <property type="entry name" value="AP2_ERF"/>
    <property type="match status" value="2"/>
</dbReference>
<evidence type="ECO:0000256" key="5">
    <source>
        <dbReference type="ARBA" id="ARBA00023242"/>
    </source>
</evidence>
<dbReference type="InterPro" id="IPR036955">
    <property type="entry name" value="AP2/ERF_dom_sf"/>
</dbReference>
<dbReference type="GO" id="GO:0005634">
    <property type="term" value="C:nucleus"/>
    <property type="evidence" value="ECO:0007669"/>
    <property type="project" value="UniProtKB-SubCell"/>
</dbReference>
<feature type="domain" description="AP2/ERF" evidence="7">
    <location>
        <begin position="414"/>
        <end position="497"/>
    </location>
</feature>
<dbReference type="SMART" id="SM00380">
    <property type="entry name" value="AP2"/>
    <property type="match status" value="1"/>
</dbReference>
<keyword evidence="5" id="KW-0539">Nucleus</keyword>
<organism evidence="8 9">
    <name type="scientific">Ostreobium quekettii</name>
    <dbReference type="NCBI Taxonomy" id="121088"/>
    <lineage>
        <taxon>Eukaryota</taxon>
        <taxon>Viridiplantae</taxon>
        <taxon>Chlorophyta</taxon>
        <taxon>core chlorophytes</taxon>
        <taxon>Ulvophyceae</taxon>
        <taxon>TCBD clade</taxon>
        <taxon>Bryopsidales</taxon>
        <taxon>Ostreobineae</taxon>
        <taxon>Ostreobiaceae</taxon>
        <taxon>Ostreobium</taxon>
    </lineage>
</organism>
<dbReference type="PANTHER" id="PTHR32467:SF90">
    <property type="entry name" value="AP2-LIKE ETHYLENE-RESPONSIVE TRANSCRIPTION FACTOR AIL1"/>
    <property type="match status" value="1"/>
</dbReference>
<feature type="compositionally biased region" description="Polar residues" evidence="6">
    <location>
        <begin position="999"/>
        <end position="1010"/>
    </location>
</feature>
<evidence type="ECO:0000256" key="3">
    <source>
        <dbReference type="ARBA" id="ARBA00023125"/>
    </source>
</evidence>
<proteinExistence type="predicted"/>
<feature type="compositionally biased region" description="Basic and acidic residues" evidence="6">
    <location>
        <begin position="78"/>
        <end position="97"/>
    </location>
</feature>
<evidence type="ECO:0000256" key="1">
    <source>
        <dbReference type="ARBA" id="ARBA00004123"/>
    </source>
</evidence>
<evidence type="ECO:0000256" key="4">
    <source>
        <dbReference type="ARBA" id="ARBA00023163"/>
    </source>
</evidence>
<feature type="compositionally biased region" description="Low complexity" evidence="6">
    <location>
        <begin position="1"/>
        <end position="19"/>
    </location>
</feature>
<comment type="subcellular location">
    <subcellularLocation>
        <location evidence="1">Nucleus</location>
    </subcellularLocation>
</comment>
<feature type="domain" description="AP2/ERF" evidence="7">
    <location>
        <begin position="233"/>
        <end position="295"/>
    </location>
</feature>
<feature type="region of interest" description="Disordered" evidence="6">
    <location>
        <begin position="1"/>
        <end position="60"/>
    </location>
</feature>
<evidence type="ECO:0000256" key="2">
    <source>
        <dbReference type="ARBA" id="ARBA00023015"/>
    </source>
</evidence>
<sequence>MASPQGGEAAAGEARGAPAVPDLAEDRSADVKQHALDAGPGAPGDQGDLQGAPAGQEDFVCDSPAAVAGLLMLQHSIEPEKVGGPVERSHGDGEHSPSMDAKLSDGSPEGGLQKPPSKRGPSRLYQGVGHMAEPGACGRENGEAHEANEGVVEERLCGGDGRGQETDSQCCTAEHTGRNNEDGAQSQGEKRGDYERNVYPGHDRKMDAVHEAVQGRGAVGTEGATPAGRGRNFFRGVYKYKHMAAPYSVIKFQGKQCFLGCYRTCEMAAHAWDVASLKRTMEMGRSLSSAKLNFPLAYYMTSEGLMTTLVQSSFETVMHQLRTASDTGRNAGMEDLMKIKSGGSLWRKNRKPGAAEGLDQPERRDSADAEADAWPVPYLEDGGGGGGAQDGQDCKPESDEQQTVGELYTRPVKQLRTLHTGTRAAQNSWIKRIRDDQKFKGVYFSRDGVPYSKVELEGKYHYLGRFETMEEAARAYDLATLKRAMLHNQNAVSLNFPLEDYTEDEELMQFLKTANCDEVASFVRSLAGNKRTAKPDAMPKVGHRRQRSGEVTGTAVMGRRCFLKPGLDQQASQPGWLKAEEAEGALHGTAHDLLGLSEAAQQADEHQPDADGGASEAEQTGLVQGAISSEPDGTLQRIAAIRQRMMDGQGMGKGMAKARMLVVNKKMCDQKLASRILGVHGWTQVSQCAFAVLVTAHCGPNSQSMKTLPAAMADWLENNNAKDQILELMDTTGKQQYHVTCTRSNGVCQLTAGWSNFVQEVNLELDDVLLLVRGDCPWKLQYGVFHMPDVVEDLTPQKLTEGKGTPSQGANGQLPGHPVAARALALSQHSGQQQMSVQSMHIVNRLADGRVIVRMPMKGGGSKTYMVISHPHRPGGGARVCSPTVGIPAEAADRLVRRQHIGQFVSVQGNEGQRRPGMVAGQQKRVQEARSPLAVGSPAVVGNGVKAPAVASQGLPAPSYVVGVPTQVGGTPGQVHYMAQQAAQGRPGQIQQRPGLPPTGQQRAGRTESSPPAAEVIDLTETPTPQAQGKPGMRFTIPPGVKLADNCVLVRDNRGQVRMLPRLPDSNMAVANGRIVGRVDGQGRTVLTAGAPTTTMGPVFMAQELQPGQVRLPQGVGQQGRQGGVLRLASDSHGNPVVFQAVGSKRVRVGAPDQGLRARRTKSGPVRNGSFQAEGQLQDAAQLDDDNLDVMECSRVGGCGTDGERVAIADTDQQTPCTANNSCFNRGSQSTSNVQPRNHERVSCSADRPQKEDGAASNSEGSGDGLELSALYSKLLKILKGCGELSNDLVQRYKWVFVNQLNKGQQKLHVMELSELSAEGKSHEIAAWVENTLTNGQR</sequence>
<feature type="compositionally biased region" description="Polar residues" evidence="6">
    <location>
        <begin position="1225"/>
        <end position="1236"/>
    </location>
</feature>
<feature type="compositionally biased region" description="Basic and acidic residues" evidence="6">
    <location>
        <begin position="140"/>
        <end position="165"/>
    </location>
</feature>
<dbReference type="InterPro" id="IPR001471">
    <property type="entry name" value="AP2/ERF_dom"/>
</dbReference>
<dbReference type="SUPFAM" id="SSF54171">
    <property type="entry name" value="DNA-binding domain"/>
    <property type="match status" value="1"/>
</dbReference>
<dbReference type="OrthoDB" id="49610at2759"/>
<feature type="region of interest" description="Disordered" evidence="6">
    <location>
        <begin position="797"/>
        <end position="816"/>
    </location>
</feature>
<dbReference type="Proteomes" id="UP000708148">
    <property type="component" value="Unassembled WGS sequence"/>
</dbReference>
<dbReference type="GO" id="GO:0003700">
    <property type="term" value="F:DNA-binding transcription factor activity"/>
    <property type="evidence" value="ECO:0007669"/>
    <property type="project" value="InterPro"/>
</dbReference>
<feature type="region of interest" description="Disordered" evidence="6">
    <location>
        <begin position="530"/>
        <end position="551"/>
    </location>
</feature>
<dbReference type="Gene3D" id="2.40.330.10">
    <property type="entry name" value="DNA-binding pseudobarrel domain"/>
    <property type="match status" value="1"/>
</dbReference>
<protein>
    <recommendedName>
        <fullName evidence="7">AP2/ERF domain-containing protein</fullName>
    </recommendedName>
</protein>
<feature type="compositionally biased region" description="Basic and acidic residues" evidence="6">
    <location>
        <begin position="1237"/>
        <end position="1254"/>
    </location>
</feature>
<dbReference type="InterPro" id="IPR015300">
    <property type="entry name" value="DNA-bd_pseudobarrel_sf"/>
</dbReference>
<evidence type="ECO:0000259" key="7">
    <source>
        <dbReference type="PROSITE" id="PS51032"/>
    </source>
</evidence>
<feature type="region of interest" description="Disordered" evidence="6">
    <location>
        <begin position="981"/>
        <end position="1012"/>
    </location>
</feature>
<keyword evidence="9" id="KW-1185">Reference proteome</keyword>
<keyword evidence="3" id="KW-0238">DNA-binding</keyword>
<keyword evidence="2" id="KW-0805">Transcription regulation</keyword>
<feature type="region of interest" description="Disordered" evidence="6">
    <location>
        <begin position="1150"/>
        <end position="1175"/>
    </location>
</feature>